<evidence type="ECO:0000313" key="5">
    <source>
        <dbReference type="Proteomes" id="UP000663970"/>
    </source>
</evidence>
<dbReference type="SUPFAM" id="SSF55785">
    <property type="entry name" value="PYP-like sensor domain (PAS domain)"/>
    <property type="match status" value="4"/>
</dbReference>
<dbReference type="InterPro" id="IPR013767">
    <property type="entry name" value="PAS_fold"/>
</dbReference>
<dbReference type="PROSITE" id="PS50112">
    <property type="entry name" value="PAS"/>
    <property type="match status" value="2"/>
</dbReference>
<feature type="domain" description="PAS" evidence="1">
    <location>
        <begin position="276"/>
        <end position="340"/>
    </location>
</feature>
<proteinExistence type="predicted"/>
<dbReference type="Gene3D" id="3.30.450.20">
    <property type="entry name" value="PAS domain"/>
    <property type="match status" value="4"/>
</dbReference>
<gene>
    <name evidence="4" type="ORF">JF544_08915</name>
</gene>
<protein>
    <submittedName>
        <fullName evidence="4">PAS domain S-box protein</fullName>
    </submittedName>
</protein>
<dbReference type="InterPro" id="IPR013656">
    <property type="entry name" value="PAS_4"/>
</dbReference>
<dbReference type="SMART" id="SM00086">
    <property type="entry name" value="PAC"/>
    <property type="match status" value="3"/>
</dbReference>
<evidence type="ECO:0000259" key="3">
    <source>
        <dbReference type="PROSITE" id="PS50887"/>
    </source>
</evidence>
<feature type="domain" description="PAC" evidence="2">
    <location>
        <begin position="95"/>
        <end position="150"/>
    </location>
</feature>
<feature type="domain" description="PAS" evidence="1">
    <location>
        <begin position="151"/>
        <end position="220"/>
    </location>
</feature>
<dbReference type="SUPFAM" id="SSF55073">
    <property type="entry name" value="Nucleotide cyclase"/>
    <property type="match status" value="1"/>
</dbReference>
<dbReference type="PANTHER" id="PTHR44757">
    <property type="entry name" value="DIGUANYLATE CYCLASE DGCP"/>
    <property type="match status" value="1"/>
</dbReference>
<feature type="domain" description="PAC" evidence="2">
    <location>
        <begin position="472"/>
        <end position="524"/>
    </location>
</feature>
<evidence type="ECO:0000259" key="2">
    <source>
        <dbReference type="PROSITE" id="PS50113"/>
    </source>
</evidence>
<accession>A0ABS3DVJ2</accession>
<dbReference type="SMART" id="SM00267">
    <property type="entry name" value="GGDEF"/>
    <property type="match status" value="1"/>
</dbReference>
<feature type="domain" description="PAC" evidence="2">
    <location>
        <begin position="222"/>
        <end position="275"/>
    </location>
</feature>
<dbReference type="NCBIfam" id="TIGR00229">
    <property type="entry name" value="sensory_box"/>
    <property type="match status" value="3"/>
</dbReference>
<keyword evidence="5" id="KW-1185">Reference proteome</keyword>
<dbReference type="Pfam" id="PF00990">
    <property type="entry name" value="GGDEF"/>
    <property type="match status" value="1"/>
</dbReference>
<dbReference type="InterPro" id="IPR029787">
    <property type="entry name" value="Nucleotide_cyclase"/>
</dbReference>
<organism evidence="4 5">
    <name type="scientific">Halobacillus kuroshimensis</name>
    <dbReference type="NCBI Taxonomy" id="302481"/>
    <lineage>
        <taxon>Bacteria</taxon>
        <taxon>Bacillati</taxon>
        <taxon>Bacillota</taxon>
        <taxon>Bacilli</taxon>
        <taxon>Bacillales</taxon>
        <taxon>Bacillaceae</taxon>
        <taxon>Halobacillus</taxon>
    </lineage>
</organism>
<dbReference type="InterPro" id="IPR000700">
    <property type="entry name" value="PAS-assoc_C"/>
</dbReference>
<dbReference type="InterPro" id="IPR000160">
    <property type="entry name" value="GGDEF_dom"/>
</dbReference>
<name>A0ABS3DVJ2_9BACI</name>
<dbReference type="EMBL" id="JAEKJY010000002">
    <property type="protein sequence ID" value="MBN8235372.1"/>
    <property type="molecule type" value="Genomic_DNA"/>
</dbReference>
<sequence>MKQIKEAEGTGTMEGISNHIPYDDLLPMLMNGISDFIFFVDVDGPRRFKYRYMNKSALMGSLAGGAVWKGKYIEEVMDENAAPPLIDAYEEAAQKKGPVTYEDQIMVNGKVFRSHSVLTPTLNEEGDVTHILAVTRNLTEVMEKEEALGSMNAVYKSLMTNTTDAVIILDKDGSVLDVNKAFTELYGFSKEDISGCSYPFVPEDLTDEACELVQQALEGRGTSGRTTIRKNRDGSLLDVSISVSRIQNEEGETIGVSSIIRNVTEEKNEERRRESSRSRYRSLFEHNPQAILTLTFRGTITNANPASLEMLEKEGHEVLHTSFMELISKEQEGAVRKEIHGSFFDTGGQFRTVVDVGGEEKILQISLVPIIIQDKKEGIYAILDDITEKEKAYEGMRQSQESFRLIANYSNDLISVFSPKGALIYASPSQHEFFGEDPMSWSRENLMQKVDLGDLRRLTDLFIKSCQTKEGFTITVKLTSFNGEPVWFECRATPVIDDDHEVSHIVVVARDISEQKSYEEKLERFAYYDYLTGLPNRLLFEENVWKAVEKGQRTGQAFAILYLDGDGFKGINDQYGHDMGDEFLREVGKRLRSCIRGGDSVARIGGDEFSVLVEELKDRRLIRDVSNRLLNELREPYYVRGMEIRTSFSIGVACFPEDGETHEGLFRAADTALYEGKKNGKNQVLFFEDQ</sequence>
<dbReference type="Pfam" id="PF00989">
    <property type="entry name" value="PAS"/>
    <property type="match status" value="1"/>
</dbReference>
<dbReference type="NCBIfam" id="TIGR00254">
    <property type="entry name" value="GGDEF"/>
    <property type="match status" value="1"/>
</dbReference>
<dbReference type="InterPro" id="IPR052155">
    <property type="entry name" value="Biofilm_reg_signaling"/>
</dbReference>
<evidence type="ECO:0000259" key="1">
    <source>
        <dbReference type="PROSITE" id="PS50112"/>
    </source>
</evidence>
<evidence type="ECO:0000313" key="4">
    <source>
        <dbReference type="EMBL" id="MBN8235372.1"/>
    </source>
</evidence>
<dbReference type="CDD" id="cd01949">
    <property type="entry name" value="GGDEF"/>
    <property type="match status" value="1"/>
</dbReference>
<dbReference type="PANTHER" id="PTHR44757:SF2">
    <property type="entry name" value="BIOFILM ARCHITECTURE MAINTENANCE PROTEIN MBAA"/>
    <property type="match status" value="1"/>
</dbReference>
<reference evidence="4 5" key="1">
    <citation type="submission" date="2020-12" db="EMBL/GenBank/DDBJ databases">
        <title>Oil enriched cultivation method for isolating marine PHA-producing bacteria.</title>
        <authorList>
            <person name="Zheng W."/>
            <person name="Yu S."/>
            <person name="Huang Y."/>
        </authorList>
    </citation>
    <scope>NUCLEOTIDE SEQUENCE [LARGE SCALE GENOMIC DNA]</scope>
    <source>
        <strain evidence="4 5">SY-2-6</strain>
    </source>
</reference>
<feature type="domain" description="GGDEF" evidence="3">
    <location>
        <begin position="556"/>
        <end position="689"/>
    </location>
</feature>
<dbReference type="InterPro" id="IPR001610">
    <property type="entry name" value="PAC"/>
</dbReference>
<dbReference type="CDD" id="cd00130">
    <property type="entry name" value="PAS"/>
    <property type="match status" value="3"/>
</dbReference>
<dbReference type="Gene3D" id="3.30.70.270">
    <property type="match status" value="1"/>
</dbReference>
<dbReference type="InterPro" id="IPR043128">
    <property type="entry name" value="Rev_trsase/Diguanyl_cyclase"/>
</dbReference>
<dbReference type="RefSeq" id="WP_206933482.1">
    <property type="nucleotide sequence ID" value="NZ_JAEKJY010000002.1"/>
</dbReference>
<dbReference type="SMART" id="SM00091">
    <property type="entry name" value="PAS"/>
    <property type="match status" value="4"/>
</dbReference>
<dbReference type="PROSITE" id="PS50887">
    <property type="entry name" value="GGDEF"/>
    <property type="match status" value="1"/>
</dbReference>
<dbReference type="Pfam" id="PF08448">
    <property type="entry name" value="PAS_4"/>
    <property type="match status" value="2"/>
</dbReference>
<dbReference type="InterPro" id="IPR035965">
    <property type="entry name" value="PAS-like_dom_sf"/>
</dbReference>
<comment type="caution">
    <text evidence="4">The sequence shown here is derived from an EMBL/GenBank/DDBJ whole genome shotgun (WGS) entry which is preliminary data.</text>
</comment>
<dbReference type="Proteomes" id="UP000663970">
    <property type="component" value="Unassembled WGS sequence"/>
</dbReference>
<dbReference type="InterPro" id="IPR000014">
    <property type="entry name" value="PAS"/>
</dbReference>
<dbReference type="PROSITE" id="PS50113">
    <property type="entry name" value="PAC"/>
    <property type="match status" value="3"/>
</dbReference>